<keyword evidence="2" id="KW-1185">Reference proteome</keyword>
<sequence length="125" mass="14372">VRGLLYAMNVLAPRLIQLPLRTEPDDVFEASGWVEDVDVAHWFPHGARYTRVVKMPGACRKLSNQFTVVTAKDQRRCALNFCVLRRFGRFVRGNVLVIRHRSRLPELATNMSSCEKQFVDVIVDE</sequence>
<dbReference type="AlphaFoldDB" id="A0A5C3PG00"/>
<protein>
    <submittedName>
        <fullName evidence="1">Uncharacterized protein</fullName>
    </submittedName>
</protein>
<evidence type="ECO:0000313" key="1">
    <source>
        <dbReference type="EMBL" id="TFK87789.1"/>
    </source>
</evidence>
<dbReference type="EMBL" id="ML211138">
    <property type="protein sequence ID" value="TFK87789.1"/>
    <property type="molecule type" value="Genomic_DNA"/>
</dbReference>
<feature type="non-terminal residue" evidence="1">
    <location>
        <position position="1"/>
    </location>
</feature>
<organism evidence="1 2">
    <name type="scientific">Polyporus arcularius HHB13444</name>
    <dbReference type="NCBI Taxonomy" id="1314778"/>
    <lineage>
        <taxon>Eukaryota</taxon>
        <taxon>Fungi</taxon>
        <taxon>Dikarya</taxon>
        <taxon>Basidiomycota</taxon>
        <taxon>Agaricomycotina</taxon>
        <taxon>Agaricomycetes</taxon>
        <taxon>Polyporales</taxon>
        <taxon>Polyporaceae</taxon>
        <taxon>Polyporus</taxon>
    </lineage>
</organism>
<gene>
    <name evidence="1" type="ORF">K466DRAFT_490214</name>
</gene>
<dbReference type="InParanoid" id="A0A5C3PG00"/>
<name>A0A5C3PG00_9APHY</name>
<dbReference type="Proteomes" id="UP000308197">
    <property type="component" value="Unassembled WGS sequence"/>
</dbReference>
<reference evidence="1 2" key="1">
    <citation type="journal article" date="2019" name="Nat. Ecol. Evol.">
        <title>Megaphylogeny resolves global patterns of mushroom evolution.</title>
        <authorList>
            <person name="Varga T."/>
            <person name="Krizsan K."/>
            <person name="Foldi C."/>
            <person name="Dima B."/>
            <person name="Sanchez-Garcia M."/>
            <person name="Sanchez-Ramirez S."/>
            <person name="Szollosi G.J."/>
            <person name="Szarkandi J.G."/>
            <person name="Papp V."/>
            <person name="Albert L."/>
            <person name="Andreopoulos W."/>
            <person name="Angelini C."/>
            <person name="Antonin V."/>
            <person name="Barry K.W."/>
            <person name="Bougher N.L."/>
            <person name="Buchanan P."/>
            <person name="Buyck B."/>
            <person name="Bense V."/>
            <person name="Catcheside P."/>
            <person name="Chovatia M."/>
            <person name="Cooper J."/>
            <person name="Damon W."/>
            <person name="Desjardin D."/>
            <person name="Finy P."/>
            <person name="Geml J."/>
            <person name="Haridas S."/>
            <person name="Hughes K."/>
            <person name="Justo A."/>
            <person name="Karasinski D."/>
            <person name="Kautmanova I."/>
            <person name="Kiss B."/>
            <person name="Kocsube S."/>
            <person name="Kotiranta H."/>
            <person name="LaButti K.M."/>
            <person name="Lechner B.E."/>
            <person name="Liimatainen K."/>
            <person name="Lipzen A."/>
            <person name="Lukacs Z."/>
            <person name="Mihaltcheva S."/>
            <person name="Morgado L.N."/>
            <person name="Niskanen T."/>
            <person name="Noordeloos M.E."/>
            <person name="Ohm R.A."/>
            <person name="Ortiz-Santana B."/>
            <person name="Ovrebo C."/>
            <person name="Racz N."/>
            <person name="Riley R."/>
            <person name="Savchenko A."/>
            <person name="Shiryaev A."/>
            <person name="Soop K."/>
            <person name="Spirin V."/>
            <person name="Szebenyi C."/>
            <person name="Tomsovsky M."/>
            <person name="Tulloss R.E."/>
            <person name="Uehling J."/>
            <person name="Grigoriev I.V."/>
            <person name="Vagvolgyi C."/>
            <person name="Papp T."/>
            <person name="Martin F.M."/>
            <person name="Miettinen O."/>
            <person name="Hibbett D.S."/>
            <person name="Nagy L.G."/>
        </authorList>
    </citation>
    <scope>NUCLEOTIDE SEQUENCE [LARGE SCALE GENOMIC DNA]</scope>
    <source>
        <strain evidence="1 2">HHB13444</strain>
    </source>
</reference>
<accession>A0A5C3PG00</accession>
<proteinExistence type="predicted"/>
<evidence type="ECO:0000313" key="2">
    <source>
        <dbReference type="Proteomes" id="UP000308197"/>
    </source>
</evidence>